<sequence length="61" mass="6307">MNVHGNSSAEVPPHIISPLSSICVSAASNKNRDVRVAAPVFQDGASITVARGLVAQRLSPL</sequence>
<accession>A0A2T7NZ50</accession>
<reference evidence="1 2" key="1">
    <citation type="submission" date="2018-04" db="EMBL/GenBank/DDBJ databases">
        <title>The genome of golden apple snail Pomacea canaliculata provides insight into stress tolerance and invasive adaptation.</title>
        <authorList>
            <person name="Liu C."/>
            <person name="Liu B."/>
            <person name="Ren Y."/>
            <person name="Zhang Y."/>
            <person name="Wang H."/>
            <person name="Li S."/>
            <person name="Jiang F."/>
            <person name="Yin L."/>
            <person name="Zhang G."/>
            <person name="Qian W."/>
            <person name="Fan W."/>
        </authorList>
    </citation>
    <scope>NUCLEOTIDE SEQUENCE [LARGE SCALE GENOMIC DNA]</scope>
    <source>
        <strain evidence="1">SZHN2017</strain>
        <tissue evidence="1">Muscle</tissue>
    </source>
</reference>
<dbReference type="Proteomes" id="UP000245119">
    <property type="component" value="Linkage Group LG8"/>
</dbReference>
<name>A0A2T7NZ50_POMCA</name>
<organism evidence="1 2">
    <name type="scientific">Pomacea canaliculata</name>
    <name type="common">Golden apple snail</name>
    <dbReference type="NCBI Taxonomy" id="400727"/>
    <lineage>
        <taxon>Eukaryota</taxon>
        <taxon>Metazoa</taxon>
        <taxon>Spiralia</taxon>
        <taxon>Lophotrochozoa</taxon>
        <taxon>Mollusca</taxon>
        <taxon>Gastropoda</taxon>
        <taxon>Caenogastropoda</taxon>
        <taxon>Architaenioglossa</taxon>
        <taxon>Ampullarioidea</taxon>
        <taxon>Ampullariidae</taxon>
        <taxon>Pomacea</taxon>
    </lineage>
</organism>
<dbReference type="EMBL" id="PZQS01000008">
    <property type="protein sequence ID" value="PVD26436.1"/>
    <property type="molecule type" value="Genomic_DNA"/>
</dbReference>
<gene>
    <name evidence="1" type="ORF">C0Q70_14113</name>
</gene>
<protein>
    <submittedName>
        <fullName evidence="1">Uncharacterized protein</fullName>
    </submittedName>
</protein>
<evidence type="ECO:0000313" key="2">
    <source>
        <dbReference type="Proteomes" id="UP000245119"/>
    </source>
</evidence>
<proteinExistence type="predicted"/>
<keyword evidence="2" id="KW-1185">Reference proteome</keyword>
<dbReference type="AlphaFoldDB" id="A0A2T7NZ50"/>
<evidence type="ECO:0000313" key="1">
    <source>
        <dbReference type="EMBL" id="PVD26436.1"/>
    </source>
</evidence>
<comment type="caution">
    <text evidence="1">The sequence shown here is derived from an EMBL/GenBank/DDBJ whole genome shotgun (WGS) entry which is preliminary data.</text>
</comment>